<evidence type="ECO:0000256" key="7">
    <source>
        <dbReference type="ARBA" id="ARBA00022692"/>
    </source>
</evidence>
<dbReference type="OrthoDB" id="3784at2759"/>
<feature type="domain" description="Glycosyltransferase 2-like" evidence="14">
    <location>
        <begin position="159"/>
        <end position="219"/>
    </location>
</feature>
<comment type="subcellular location">
    <subcellularLocation>
        <location evidence="1">Endoplasmic reticulum membrane</location>
        <topology evidence="1">Single-pass membrane protein</topology>
    </subcellularLocation>
</comment>
<dbReference type="InterPro" id="IPR029044">
    <property type="entry name" value="Nucleotide-diphossugar_trans"/>
</dbReference>
<dbReference type="PANTHER" id="PTHR10859">
    <property type="entry name" value="GLYCOSYL TRANSFERASE"/>
    <property type="match status" value="1"/>
</dbReference>
<sequence>MSTQLYILLLFLFLLFLAVFSLICLALLTPWTKRVKSYFYTKRYPFTLYGISKTPFVGLFVEDLNTQKGFRRTEPEIYLSLIIPAFNEEFRLPKMLDECLEYLNKRAENSEEFTFEVFFGKVFFCSKYFYFFGLLLLMMEVLMRLKFYQKIETKTLFPDVALNYSKQQNQNNPIYVLKLNENIGKGGSVRAGVLCARGRFLLFSDADGATKFSDFLKLEKEMFSLCNGENEEKEQFNGESSIDWTHPALVVGSRAHLADEAIAKRSLLRTVLMLGFHAMVWVFTVRTVRDTQCGFKLFSRAAAAKLFSQQRIERWAFDVELIYLAERLNFSIAEVCVEWEEIDGSKLTPLVAGLQMGRDILLLWFRYTFGFWTISQN</sequence>
<dbReference type="EMBL" id="CAJEWN010000042">
    <property type="protein sequence ID" value="CAD2148757.1"/>
    <property type="molecule type" value="Genomic_DNA"/>
</dbReference>
<reference evidence="15 16" key="1">
    <citation type="submission" date="2020-08" db="EMBL/GenBank/DDBJ databases">
        <authorList>
            <person name="Koutsovoulos G."/>
            <person name="Danchin GJ E."/>
        </authorList>
    </citation>
    <scope>NUCLEOTIDE SEQUENCE [LARGE SCALE GENOMIC DNA]</scope>
</reference>
<organism evidence="15 16">
    <name type="scientific">Meloidogyne enterolobii</name>
    <name type="common">Root-knot nematode worm</name>
    <name type="synonym">Meloidogyne mayaguensis</name>
    <dbReference type="NCBI Taxonomy" id="390850"/>
    <lineage>
        <taxon>Eukaryota</taxon>
        <taxon>Metazoa</taxon>
        <taxon>Ecdysozoa</taxon>
        <taxon>Nematoda</taxon>
        <taxon>Chromadorea</taxon>
        <taxon>Rhabditida</taxon>
        <taxon>Tylenchina</taxon>
        <taxon>Tylenchomorpha</taxon>
        <taxon>Tylenchoidea</taxon>
        <taxon>Meloidogynidae</taxon>
        <taxon>Meloidogyninae</taxon>
        <taxon>Meloidogyne</taxon>
    </lineage>
</organism>
<protein>
    <recommendedName>
        <fullName evidence="4">dolichyl-phosphate beta-glucosyltransferase</fullName>
        <ecNumber evidence="4">2.4.1.117</ecNumber>
    </recommendedName>
</protein>
<evidence type="ECO:0000256" key="3">
    <source>
        <dbReference type="ARBA" id="ARBA00006739"/>
    </source>
</evidence>
<keyword evidence="10 13" id="KW-1133">Transmembrane helix</keyword>
<keyword evidence="9" id="KW-0735">Signal-anchor</keyword>
<dbReference type="Gene3D" id="3.90.550.10">
    <property type="entry name" value="Spore Coat Polysaccharide Biosynthesis Protein SpsA, Chain A"/>
    <property type="match status" value="1"/>
</dbReference>
<keyword evidence="11 13" id="KW-0472">Membrane</keyword>
<dbReference type="GO" id="GO:0004581">
    <property type="term" value="F:dolichyl-phosphate beta-glucosyltransferase activity"/>
    <property type="evidence" value="ECO:0007669"/>
    <property type="project" value="UniProtKB-EC"/>
</dbReference>
<accession>A0A6V7U7M6</accession>
<dbReference type="AlphaFoldDB" id="A0A6V7U7M6"/>
<keyword evidence="6" id="KW-0808">Transferase</keyword>
<dbReference type="GO" id="GO:0006487">
    <property type="term" value="P:protein N-linked glycosylation"/>
    <property type="evidence" value="ECO:0007669"/>
    <property type="project" value="TreeGrafter"/>
</dbReference>
<evidence type="ECO:0000256" key="9">
    <source>
        <dbReference type="ARBA" id="ARBA00022968"/>
    </source>
</evidence>
<comment type="pathway">
    <text evidence="2">Protein modification; protein glycosylation.</text>
</comment>
<feature type="transmembrane region" description="Helical" evidence="13">
    <location>
        <begin position="44"/>
        <end position="61"/>
    </location>
</feature>
<evidence type="ECO:0000256" key="8">
    <source>
        <dbReference type="ARBA" id="ARBA00022824"/>
    </source>
</evidence>
<evidence type="ECO:0000256" key="4">
    <source>
        <dbReference type="ARBA" id="ARBA00012583"/>
    </source>
</evidence>
<evidence type="ECO:0000256" key="5">
    <source>
        <dbReference type="ARBA" id="ARBA00022676"/>
    </source>
</evidence>
<evidence type="ECO:0000256" key="12">
    <source>
        <dbReference type="ARBA" id="ARBA00045097"/>
    </source>
</evidence>
<name>A0A6V7U7M6_MELEN</name>
<evidence type="ECO:0000313" key="15">
    <source>
        <dbReference type="EMBL" id="CAD2148757.1"/>
    </source>
</evidence>
<dbReference type="SUPFAM" id="SSF53448">
    <property type="entry name" value="Nucleotide-diphospho-sugar transferases"/>
    <property type="match status" value="1"/>
</dbReference>
<dbReference type="EC" id="2.4.1.117" evidence="4"/>
<evidence type="ECO:0000256" key="1">
    <source>
        <dbReference type="ARBA" id="ARBA00004389"/>
    </source>
</evidence>
<keyword evidence="7 13" id="KW-0812">Transmembrane</keyword>
<dbReference type="GO" id="GO:0005789">
    <property type="term" value="C:endoplasmic reticulum membrane"/>
    <property type="evidence" value="ECO:0007669"/>
    <property type="project" value="UniProtKB-SubCell"/>
</dbReference>
<evidence type="ECO:0000256" key="13">
    <source>
        <dbReference type="SAM" id="Phobius"/>
    </source>
</evidence>
<dbReference type="Pfam" id="PF00535">
    <property type="entry name" value="Glycos_transf_2"/>
    <property type="match status" value="1"/>
</dbReference>
<evidence type="ECO:0000256" key="2">
    <source>
        <dbReference type="ARBA" id="ARBA00004922"/>
    </source>
</evidence>
<gene>
    <name evidence="15" type="ORF">MENT_LOCUS9437</name>
</gene>
<dbReference type="InterPro" id="IPR035518">
    <property type="entry name" value="DPG_synthase"/>
</dbReference>
<comment type="catalytic activity">
    <reaction evidence="12">
        <text>a di-trans,poly-cis-dolichyl phosphate + UDP-alpha-D-glucose = a di-trans,poly-cis-dolichyl beta-D-glucosyl phosphate + UDP</text>
        <dbReference type="Rhea" id="RHEA:15401"/>
        <dbReference type="Rhea" id="RHEA-COMP:19498"/>
        <dbReference type="Rhea" id="RHEA-COMP:19502"/>
        <dbReference type="ChEBI" id="CHEBI:57525"/>
        <dbReference type="ChEBI" id="CHEBI:57683"/>
        <dbReference type="ChEBI" id="CHEBI:58223"/>
        <dbReference type="ChEBI" id="CHEBI:58885"/>
        <dbReference type="EC" id="2.4.1.117"/>
    </reaction>
    <physiologicalReaction direction="left-to-right" evidence="12">
        <dbReference type="Rhea" id="RHEA:15402"/>
    </physiologicalReaction>
</comment>
<dbReference type="InterPro" id="IPR001173">
    <property type="entry name" value="Glyco_trans_2-like"/>
</dbReference>
<comment type="similarity">
    <text evidence="3">Belongs to the glycosyltransferase 2 family.</text>
</comment>
<dbReference type="Proteomes" id="UP000580250">
    <property type="component" value="Unassembled WGS sequence"/>
</dbReference>
<evidence type="ECO:0000256" key="6">
    <source>
        <dbReference type="ARBA" id="ARBA00022679"/>
    </source>
</evidence>
<dbReference type="PANTHER" id="PTHR10859:SF91">
    <property type="entry name" value="DOLICHYL-PHOSPHATE BETA-GLUCOSYLTRANSFERASE"/>
    <property type="match status" value="1"/>
</dbReference>
<comment type="caution">
    <text evidence="15">The sequence shown here is derived from an EMBL/GenBank/DDBJ whole genome shotgun (WGS) entry which is preliminary data.</text>
</comment>
<dbReference type="CDD" id="cd04188">
    <property type="entry name" value="DPG_synthase"/>
    <property type="match status" value="1"/>
</dbReference>
<keyword evidence="5" id="KW-0328">Glycosyltransferase</keyword>
<evidence type="ECO:0000259" key="14">
    <source>
        <dbReference type="Pfam" id="PF00535"/>
    </source>
</evidence>
<evidence type="ECO:0000256" key="11">
    <source>
        <dbReference type="ARBA" id="ARBA00023136"/>
    </source>
</evidence>
<evidence type="ECO:0000313" key="16">
    <source>
        <dbReference type="Proteomes" id="UP000580250"/>
    </source>
</evidence>
<feature type="transmembrane region" description="Helical" evidence="13">
    <location>
        <begin position="128"/>
        <end position="145"/>
    </location>
</feature>
<keyword evidence="8" id="KW-0256">Endoplasmic reticulum</keyword>
<evidence type="ECO:0000256" key="10">
    <source>
        <dbReference type="ARBA" id="ARBA00022989"/>
    </source>
</evidence>
<feature type="transmembrane region" description="Helical" evidence="13">
    <location>
        <begin position="6"/>
        <end position="32"/>
    </location>
</feature>
<proteinExistence type="inferred from homology"/>